<feature type="compositionally biased region" description="Pro residues" evidence="1">
    <location>
        <begin position="1"/>
        <end position="17"/>
    </location>
</feature>
<sequence length="147" mass="16726">MNIEPPPLPPRLEPPPLPERKKRRRPYGLLLLPLAALVALYVGPLRVEVDFTDDAGRVPAPFEVTLRTVGFEKKVLTENGRVNVLRGLWREIEVTDDYYIRSNHPVRGGSMRLVAERNTILKLRHAATGQPSVPQRGDPDPRQDRER</sequence>
<evidence type="ECO:0000256" key="1">
    <source>
        <dbReference type="SAM" id="MobiDB-lite"/>
    </source>
</evidence>
<dbReference type="Proteomes" id="UP001207930">
    <property type="component" value="Unassembled WGS sequence"/>
</dbReference>
<gene>
    <name evidence="2" type="ORF">OKA04_13500</name>
</gene>
<evidence type="ECO:0000313" key="3">
    <source>
        <dbReference type="Proteomes" id="UP001207930"/>
    </source>
</evidence>
<reference evidence="2 3" key="1">
    <citation type="submission" date="2022-10" db="EMBL/GenBank/DDBJ databases">
        <title>Luteolibacter flavescens strain MCCC 1K03193, whole genome shotgun sequencing project.</title>
        <authorList>
            <person name="Zhao G."/>
            <person name="Shen L."/>
        </authorList>
    </citation>
    <scope>NUCLEOTIDE SEQUENCE [LARGE SCALE GENOMIC DNA]</scope>
    <source>
        <strain evidence="2 3">MCCC 1K03193</strain>
    </source>
</reference>
<feature type="region of interest" description="Disordered" evidence="1">
    <location>
        <begin position="125"/>
        <end position="147"/>
    </location>
</feature>
<keyword evidence="3" id="KW-1185">Reference proteome</keyword>
<protein>
    <submittedName>
        <fullName evidence="2">Uncharacterized protein</fullName>
    </submittedName>
</protein>
<proteinExistence type="predicted"/>
<dbReference type="RefSeq" id="WP_264501707.1">
    <property type="nucleotide sequence ID" value="NZ_JAPDDS010000007.1"/>
</dbReference>
<accession>A0ABT3FQ94</accession>
<dbReference type="EMBL" id="JAPDDS010000007">
    <property type="protein sequence ID" value="MCW1885750.1"/>
    <property type="molecule type" value="Genomic_DNA"/>
</dbReference>
<organism evidence="2 3">
    <name type="scientific">Luteolibacter flavescens</name>
    <dbReference type="NCBI Taxonomy" id="1859460"/>
    <lineage>
        <taxon>Bacteria</taxon>
        <taxon>Pseudomonadati</taxon>
        <taxon>Verrucomicrobiota</taxon>
        <taxon>Verrucomicrobiia</taxon>
        <taxon>Verrucomicrobiales</taxon>
        <taxon>Verrucomicrobiaceae</taxon>
        <taxon>Luteolibacter</taxon>
    </lineage>
</organism>
<feature type="compositionally biased region" description="Basic and acidic residues" evidence="1">
    <location>
        <begin position="137"/>
        <end position="147"/>
    </location>
</feature>
<comment type="caution">
    <text evidence="2">The sequence shown here is derived from an EMBL/GenBank/DDBJ whole genome shotgun (WGS) entry which is preliminary data.</text>
</comment>
<evidence type="ECO:0000313" key="2">
    <source>
        <dbReference type="EMBL" id="MCW1885750.1"/>
    </source>
</evidence>
<name>A0ABT3FQ94_9BACT</name>
<feature type="region of interest" description="Disordered" evidence="1">
    <location>
        <begin position="1"/>
        <end position="20"/>
    </location>
</feature>